<evidence type="ECO:0000256" key="5">
    <source>
        <dbReference type="ARBA" id="ARBA00022723"/>
    </source>
</evidence>
<dbReference type="InterPro" id="IPR002326">
    <property type="entry name" value="Cyt_c1"/>
</dbReference>
<keyword evidence="4 10" id="KW-0812">Transmembrane</keyword>
<evidence type="ECO:0000256" key="9">
    <source>
        <dbReference type="PIRSR" id="PIRSR602326-1"/>
    </source>
</evidence>
<dbReference type="Pfam" id="PF02167">
    <property type="entry name" value="Cytochrom_C1"/>
    <property type="match status" value="1"/>
</dbReference>
<keyword evidence="6 10" id="KW-1133">Transmembrane helix</keyword>
<dbReference type="PANTHER" id="PTHR10266:SF3">
    <property type="entry name" value="CYTOCHROME C1, HEME PROTEIN, MITOCHONDRIAL"/>
    <property type="match status" value="1"/>
</dbReference>
<dbReference type="GO" id="GO:0016020">
    <property type="term" value="C:membrane"/>
    <property type="evidence" value="ECO:0007669"/>
    <property type="project" value="UniProtKB-SubCell"/>
</dbReference>
<dbReference type="AlphaFoldDB" id="A0A4R6WZA8"/>
<evidence type="ECO:0000256" key="7">
    <source>
        <dbReference type="ARBA" id="ARBA00023004"/>
    </source>
</evidence>
<keyword evidence="13" id="KW-1185">Reference proteome</keyword>
<dbReference type="RefSeq" id="WP_133611504.1">
    <property type="nucleotide sequence ID" value="NZ_SNYW01000001.1"/>
</dbReference>
<feature type="binding site" description="covalent" evidence="9">
    <location>
        <position position="67"/>
    </location>
    <ligand>
        <name>heme c</name>
        <dbReference type="ChEBI" id="CHEBI:61717"/>
    </ligand>
</feature>
<comment type="subcellular location">
    <subcellularLocation>
        <location evidence="1">Membrane</location>
    </subcellularLocation>
</comment>
<feature type="transmembrane region" description="Helical" evidence="10">
    <location>
        <begin position="236"/>
        <end position="256"/>
    </location>
</feature>
<evidence type="ECO:0000256" key="8">
    <source>
        <dbReference type="ARBA" id="ARBA00023136"/>
    </source>
</evidence>
<comment type="caution">
    <text evidence="12">The sequence shown here is derived from an EMBL/GenBank/DDBJ whole genome shotgun (WGS) entry which is preliminary data.</text>
</comment>
<feature type="binding site" description="covalent" evidence="9">
    <location>
        <position position="66"/>
    </location>
    <ligand>
        <name>heme c</name>
        <dbReference type="ChEBI" id="CHEBI:61717"/>
    </ligand>
</feature>
<evidence type="ECO:0000256" key="10">
    <source>
        <dbReference type="SAM" id="Phobius"/>
    </source>
</evidence>
<dbReference type="GO" id="GO:0020037">
    <property type="term" value="F:heme binding"/>
    <property type="evidence" value="ECO:0007669"/>
    <property type="project" value="InterPro"/>
</dbReference>
<dbReference type="Proteomes" id="UP000295783">
    <property type="component" value="Unassembled WGS sequence"/>
</dbReference>
<evidence type="ECO:0000313" key="12">
    <source>
        <dbReference type="EMBL" id="TDQ86387.1"/>
    </source>
</evidence>
<dbReference type="InterPro" id="IPR036909">
    <property type="entry name" value="Cyt_c-like_dom_sf"/>
</dbReference>
<feature type="domain" description="Cytochrome c" evidence="11">
    <location>
        <begin position="50"/>
        <end position="228"/>
    </location>
</feature>
<evidence type="ECO:0000259" key="11">
    <source>
        <dbReference type="PROSITE" id="PS51007"/>
    </source>
</evidence>
<dbReference type="PRINTS" id="PR00603">
    <property type="entry name" value="CYTOCHROMEC1"/>
</dbReference>
<keyword evidence="3 9" id="KW-0349">Heme</keyword>
<sequence>MSAGSLVLKGVTALVGITAVLFVAATPHHGVHVEKESWSFQGFFGKFDKAQLQRGFQVYNEVCAACHSLDLVHYRNLTEIGLTEAQVKEVAAAVTVVDAMPDENGDPVERPGLPSDPFKAPFANEQAARASNNGALPPDLSLIARSRAGAGFGAHEGADYLHGLLTGYQEPPAGFELADGMQYNEGFLGFQIAMPNPLSDGGVTYADGTEATVDQQARDVSAFLTWAGEPNYENRIYTGMKAMLFLIVFTLIAYAVKRRVWAKIH</sequence>
<accession>A0A4R6WZA8</accession>
<dbReference type="GO" id="GO:0046872">
    <property type="term" value="F:metal ion binding"/>
    <property type="evidence" value="ECO:0007669"/>
    <property type="project" value="UniProtKB-KW"/>
</dbReference>
<dbReference type="PANTHER" id="PTHR10266">
    <property type="entry name" value="CYTOCHROME C1"/>
    <property type="match status" value="1"/>
</dbReference>
<protein>
    <recommendedName>
        <fullName evidence="2">Cytochrome c1</fullName>
    </recommendedName>
</protein>
<evidence type="ECO:0000256" key="3">
    <source>
        <dbReference type="ARBA" id="ARBA00022617"/>
    </source>
</evidence>
<comment type="cofactor">
    <cofactor evidence="9">
        <name>heme c</name>
        <dbReference type="ChEBI" id="CHEBI:61717"/>
    </cofactor>
    <text evidence="9">Binds 1 heme c group covalently per subunit.</text>
</comment>
<dbReference type="InterPro" id="IPR009056">
    <property type="entry name" value="Cyt_c-like_dom"/>
</dbReference>
<dbReference type="EMBL" id="SNYW01000001">
    <property type="protein sequence ID" value="TDQ86387.1"/>
    <property type="molecule type" value="Genomic_DNA"/>
</dbReference>
<dbReference type="Gene3D" id="1.20.5.100">
    <property type="entry name" value="Cytochrome c1, transmembrane anchor, C-terminal"/>
    <property type="match status" value="1"/>
</dbReference>
<proteinExistence type="predicted"/>
<feature type="binding site" description="covalent" evidence="9">
    <location>
        <position position="194"/>
    </location>
    <ligand>
        <name>heme c</name>
        <dbReference type="ChEBI" id="CHEBI:61717"/>
    </ligand>
</feature>
<dbReference type="SUPFAM" id="SSF46626">
    <property type="entry name" value="Cytochrome c"/>
    <property type="match status" value="1"/>
</dbReference>
<keyword evidence="8 10" id="KW-0472">Membrane</keyword>
<evidence type="ECO:0000256" key="1">
    <source>
        <dbReference type="ARBA" id="ARBA00004370"/>
    </source>
</evidence>
<gene>
    <name evidence="12" type="ORF">A8950_0078</name>
</gene>
<keyword evidence="5 9" id="KW-0479">Metal-binding</keyword>
<evidence type="ECO:0000256" key="4">
    <source>
        <dbReference type="ARBA" id="ARBA00022692"/>
    </source>
</evidence>
<feature type="binding site" description="covalent" evidence="9">
    <location>
        <position position="63"/>
    </location>
    <ligand>
        <name>heme c</name>
        <dbReference type="ChEBI" id="CHEBI:61717"/>
    </ligand>
</feature>
<dbReference type="PROSITE" id="PS51007">
    <property type="entry name" value="CYTC"/>
    <property type="match status" value="1"/>
</dbReference>
<evidence type="ECO:0000313" key="13">
    <source>
        <dbReference type="Proteomes" id="UP000295783"/>
    </source>
</evidence>
<organism evidence="12 13">
    <name type="scientific">Dongia mobilis</name>
    <dbReference type="NCBI Taxonomy" id="578943"/>
    <lineage>
        <taxon>Bacteria</taxon>
        <taxon>Pseudomonadati</taxon>
        <taxon>Pseudomonadota</taxon>
        <taxon>Alphaproteobacteria</taxon>
        <taxon>Rhodospirillales</taxon>
        <taxon>Dongiaceae</taxon>
        <taxon>Dongia</taxon>
    </lineage>
</organism>
<evidence type="ECO:0000256" key="6">
    <source>
        <dbReference type="ARBA" id="ARBA00022989"/>
    </source>
</evidence>
<name>A0A4R6WZA8_9PROT</name>
<dbReference type="GO" id="GO:0009055">
    <property type="term" value="F:electron transfer activity"/>
    <property type="evidence" value="ECO:0007669"/>
    <property type="project" value="InterPro"/>
</dbReference>
<evidence type="ECO:0000256" key="2">
    <source>
        <dbReference type="ARBA" id="ARBA00016165"/>
    </source>
</evidence>
<dbReference type="OrthoDB" id="9808471at2"/>
<dbReference type="Gene3D" id="1.10.760.10">
    <property type="entry name" value="Cytochrome c-like domain"/>
    <property type="match status" value="1"/>
</dbReference>
<reference evidence="12 13" key="1">
    <citation type="submission" date="2019-03" db="EMBL/GenBank/DDBJ databases">
        <title>Genomic Encyclopedia of Type Strains, Phase III (KMG-III): the genomes of soil and plant-associated and newly described type strains.</title>
        <authorList>
            <person name="Whitman W."/>
        </authorList>
    </citation>
    <scope>NUCLEOTIDE SEQUENCE [LARGE SCALE GENOMIC DNA]</scope>
    <source>
        <strain evidence="12 13">CGMCC 1.7660</strain>
    </source>
</reference>
<keyword evidence="7 9" id="KW-0408">Iron</keyword>